<organism evidence="2">
    <name type="scientific">marine sediment metagenome</name>
    <dbReference type="NCBI Taxonomy" id="412755"/>
    <lineage>
        <taxon>unclassified sequences</taxon>
        <taxon>metagenomes</taxon>
        <taxon>ecological metagenomes</taxon>
    </lineage>
</organism>
<comment type="caution">
    <text evidence="2">The sequence shown here is derived from an EMBL/GenBank/DDBJ whole genome shotgun (WGS) entry which is preliminary data.</text>
</comment>
<sequence length="109" mass="12210">MAASAEELLEALMEFIIQGRTGLPPFPNDSKFGIGGSNLSRKSSSRSTATAGKRSGRMDKVPIPKKKRKVSRYQRVFGKNLKALKRKHPRSSISVLMKKAHRMTRKELN</sequence>
<feature type="region of interest" description="Disordered" evidence="1">
    <location>
        <begin position="27"/>
        <end position="71"/>
    </location>
</feature>
<protein>
    <submittedName>
        <fullName evidence="2">Uncharacterized protein</fullName>
    </submittedName>
</protein>
<evidence type="ECO:0000256" key="1">
    <source>
        <dbReference type="SAM" id="MobiDB-lite"/>
    </source>
</evidence>
<dbReference type="AlphaFoldDB" id="X1CCE5"/>
<gene>
    <name evidence="2" type="ORF">S01H4_38418</name>
</gene>
<feature type="compositionally biased region" description="Low complexity" evidence="1">
    <location>
        <begin position="37"/>
        <end position="53"/>
    </location>
</feature>
<accession>X1CCE5</accession>
<evidence type="ECO:0000313" key="2">
    <source>
        <dbReference type="EMBL" id="GAH05242.1"/>
    </source>
</evidence>
<name>X1CCE5_9ZZZZ</name>
<reference evidence="2" key="1">
    <citation type="journal article" date="2014" name="Front. Microbiol.">
        <title>High frequency of phylogenetically diverse reductive dehalogenase-homologous genes in deep subseafloor sedimentary metagenomes.</title>
        <authorList>
            <person name="Kawai M."/>
            <person name="Futagami T."/>
            <person name="Toyoda A."/>
            <person name="Takaki Y."/>
            <person name="Nishi S."/>
            <person name="Hori S."/>
            <person name="Arai W."/>
            <person name="Tsubouchi T."/>
            <person name="Morono Y."/>
            <person name="Uchiyama I."/>
            <person name="Ito T."/>
            <person name="Fujiyama A."/>
            <person name="Inagaki F."/>
            <person name="Takami H."/>
        </authorList>
    </citation>
    <scope>NUCLEOTIDE SEQUENCE</scope>
    <source>
        <strain evidence="2">Expedition CK06-06</strain>
    </source>
</reference>
<dbReference type="EMBL" id="BART01020715">
    <property type="protein sequence ID" value="GAH05242.1"/>
    <property type="molecule type" value="Genomic_DNA"/>
</dbReference>
<proteinExistence type="predicted"/>